<evidence type="ECO:0000256" key="9">
    <source>
        <dbReference type="ARBA" id="ARBA00022748"/>
    </source>
</evidence>
<keyword evidence="5 12" id="KW-0813">Transport</keyword>
<comment type="caution">
    <text evidence="13">The sequence shown here is derived from an EMBL/GenBank/DDBJ whole genome shotgun (WGS) entry which is preliminary data.</text>
</comment>
<keyword evidence="6 12" id="KW-1003">Cell membrane</keyword>
<protein>
    <recommendedName>
        <fullName evidence="4 12">Heme exporter protein D</fullName>
    </recommendedName>
</protein>
<dbReference type="Proteomes" id="UP000321638">
    <property type="component" value="Unassembled WGS sequence"/>
</dbReference>
<evidence type="ECO:0000256" key="5">
    <source>
        <dbReference type="ARBA" id="ARBA00022448"/>
    </source>
</evidence>
<dbReference type="InterPro" id="IPR007078">
    <property type="entry name" value="Haem_export_protD_CcmD"/>
</dbReference>
<evidence type="ECO:0000256" key="8">
    <source>
        <dbReference type="ARBA" id="ARBA00022692"/>
    </source>
</evidence>
<accession>A0A5C8PP82</accession>
<evidence type="ECO:0000256" key="3">
    <source>
        <dbReference type="ARBA" id="ARBA00008741"/>
    </source>
</evidence>
<comment type="function">
    <text evidence="1 12">Required for the export of heme to the periplasm for the biogenesis of c-type cytochromes.</text>
</comment>
<keyword evidence="8 12" id="KW-0812">Transmembrane</keyword>
<evidence type="ECO:0000256" key="2">
    <source>
        <dbReference type="ARBA" id="ARBA00004377"/>
    </source>
</evidence>
<keyword evidence="7 12" id="KW-0997">Cell inner membrane</keyword>
<evidence type="ECO:0000313" key="14">
    <source>
        <dbReference type="Proteomes" id="UP000321638"/>
    </source>
</evidence>
<dbReference type="GO" id="GO:0017004">
    <property type="term" value="P:cytochrome complex assembly"/>
    <property type="evidence" value="ECO:0007669"/>
    <property type="project" value="UniProtKB-KW"/>
</dbReference>
<evidence type="ECO:0000256" key="11">
    <source>
        <dbReference type="ARBA" id="ARBA00023136"/>
    </source>
</evidence>
<reference evidence="13 14" key="1">
    <citation type="submission" date="2019-06" db="EMBL/GenBank/DDBJ databases">
        <title>New taxonomy in bacterial strain CC-CFT640, isolated from vineyard.</title>
        <authorList>
            <person name="Lin S.-Y."/>
            <person name="Tsai C.-F."/>
            <person name="Young C.-C."/>
        </authorList>
    </citation>
    <scope>NUCLEOTIDE SEQUENCE [LARGE SCALE GENOMIC DNA]</scope>
    <source>
        <strain evidence="13 14">CC-CFT640</strain>
    </source>
</reference>
<dbReference type="GO" id="GO:0005886">
    <property type="term" value="C:plasma membrane"/>
    <property type="evidence" value="ECO:0007669"/>
    <property type="project" value="UniProtKB-SubCell"/>
</dbReference>
<gene>
    <name evidence="13" type="primary">ccmD</name>
    <name evidence="13" type="ORF">FHP25_12970</name>
</gene>
<evidence type="ECO:0000313" key="13">
    <source>
        <dbReference type="EMBL" id="TXL75999.1"/>
    </source>
</evidence>
<evidence type="ECO:0000256" key="10">
    <source>
        <dbReference type="ARBA" id="ARBA00022989"/>
    </source>
</evidence>
<dbReference type="RefSeq" id="WP_147847360.1">
    <property type="nucleotide sequence ID" value="NZ_DATAJT010000345.1"/>
</dbReference>
<comment type="similarity">
    <text evidence="3 12">Belongs to the CcmD/CycX/HelD family.</text>
</comment>
<organism evidence="13 14">
    <name type="scientific">Vineibacter terrae</name>
    <dbReference type="NCBI Taxonomy" id="2586908"/>
    <lineage>
        <taxon>Bacteria</taxon>
        <taxon>Pseudomonadati</taxon>
        <taxon>Pseudomonadota</taxon>
        <taxon>Alphaproteobacteria</taxon>
        <taxon>Hyphomicrobiales</taxon>
        <taxon>Vineibacter</taxon>
    </lineage>
</organism>
<evidence type="ECO:0000256" key="4">
    <source>
        <dbReference type="ARBA" id="ARBA00016461"/>
    </source>
</evidence>
<feature type="transmembrane region" description="Helical" evidence="12">
    <location>
        <begin position="12"/>
        <end position="33"/>
    </location>
</feature>
<keyword evidence="9 12" id="KW-0201">Cytochrome c-type biogenesis</keyword>
<dbReference type="GO" id="GO:0015886">
    <property type="term" value="P:heme transport"/>
    <property type="evidence" value="ECO:0007669"/>
    <property type="project" value="InterPro"/>
</dbReference>
<sequence>MGGFLSMGGHGAYIWPAYGIAVAALGGLLIWSLRARAKVQRELQDRGLDRRARERR</sequence>
<evidence type="ECO:0000256" key="7">
    <source>
        <dbReference type="ARBA" id="ARBA00022519"/>
    </source>
</evidence>
<keyword evidence="14" id="KW-1185">Reference proteome</keyword>
<name>A0A5C8PP82_9HYPH</name>
<dbReference type="EMBL" id="VDUZ01000012">
    <property type="protein sequence ID" value="TXL75999.1"/>
    <property type="molecule type" value="Genomic_DNA"/>
</dbReference>
<evidence type="ECO:0000256" key="1">
    <source>
        <dbReference type="ARBA" id="ARBA00002442"/>
    </source>
</evidence>
<dbReference type="AlphaFoldDB" id="A0A5C8PP82"/>
<keyword evidence="10 12" id="KW-1133">Transmembrane helix</keyword>
<comment type="subcellular location">
    <subcellularLocation>
        <location evidence="2 12">Cell inner membrane</location>
        <topology evidence="2 12">Single-pass membrane protein</topology>
    </subcellularLocation>
</comment>
<dbReference type="Pfam" id="PF04995">
    <property type="entry name" value="CcmD"/>
    <property type="match status" value="1"/>
</dbReference>
<dbReference type="OrthoDB" id="9815607at2"/>
<dbReference type="NCBIfam" id="TIGR03141">
    <property type="entry name" value="cytochro_ccmD"/>
    <property type="match status" value="1"/>
</dbReference>
<keyword evidence="11 12" id="KW-0472">Membrane</keyword>
<proteinExistence type="inferred from homology"/>
<evidence type="ECO:0000256" key="12">
    <source>
        <dbReference type="RuleBase" id="RU363101"/>
    </source>
</evidence>
<evidence type="ECO:0000256" key="6">
    <source>
        <dbReference type="ARBA" id="ARBA00022475"/>
    </source>
</evidence>